<accession>A0A9P9I857</accession>
<gene>
    <name evidence="1" type="ORF">B0J11DRAFT_512659</name>
</gene>
<dbReference type="Proteomes" id="UP000700596">
    <property type="component" value="Unassembled WGS sequence"/>
</dbReference>
<evidence type="ECO:0000313" key="1">
    <source>
        <dbReference type="EMBL" id="KAH7110120.1"/>
    </source>
</evidence>
<sequence length="145" mass="16565">MSIFCARMRVLEPFVYLNDAGPRQDPTGSYGTKQQLQESKKATRLYKDDSCEDNMQYHKDLLAIEQDCNVLEIFADHRHYAFPLLDEQGEQDEDAVIDGIMVDVAPGLSKQLQASKEEARELGTCPCMNLVRWQHVVLESPVKFL</sequence>
<organism evidence="1 2">
    <name type="scientific">Dendryphion nanum</name>
    <dbReference type="NCBI Taxonomy" id="256645"/>
    <lineage>
        <taxon>Eukaryota</taxon>
        <taxon>Fungi</taxon>
        <taxon>Dikarya</taxon>
        <taxon>Ascomycota</taxon>
        <taxon>Pezizomycotina</taxon>
        <taxon>Dothideomycetes</taxon>
        <taxon>Pleosporomycetidae</taxon>
        <taxon>Pleosporales</taxon>
        <taxon>Torulaceae</taxon>
        <taxon>Dendryphion</taxon>
    </lineage>
</organism>
<protein>
    <submittedName>
        <fullName evidence="1">Uncharacterized protein</fullName>
    </submittedName>
</protein>
<dbReference type="AlphaFoldDB" id="A0A9P9I857"/>
<dbReference type="EMBL" id="JAGMWT010000029">
    <property type="protein sequence ID" value="KAH7110120.1"/>
    <property type="molecule type" value="Genomic_DNA"/>
</dbReference>
<comment type="caution">
    <text evidence="1">The sequence shown here is derived from an EMBL/GenBank/DDBJ whole genome shotgun (WGS) entry which is preliminary data.</text>
</comment>
<reference evidence="1" key="1">
    <citation type="journal article" date="2021" name="Nat. Commun.">
        <title>Genetic determinants of endophytism in the Arabidopsis root mycobiome.</title>
        <authorList>
            <person name="Mesny F."/>
            <person name="Miyauchi S."/>
            <person name="Thiergart T."/>
            <person name="Pickel B."/>
            <person name="Atanasova L."/>
            <person name="Karlsson M."/>
            <person name="Huettel B."/>
            <person name="Barry K.W."/>
            <person name="Haridas S."/>
            <person name="Chen C."/>
            <person name="Bauer D."/>
            <person name="Andreopoulos W."/>
            <person name="Pangilinan J."/>
            <person name="LaButti K."/>
            <person name="Riley R."/>
            <person name="Lipzen A."/>
            <person name="Clum A."/>
            <person name="Drula E."/>
            <person name="Henrissat B."/>
            <person name="Kohler A."/>
            <person name="Grigoriev I.V."/>
            <person name="Martin F.M."/>
            <person name="Hacquard S."/>
        </authorList>
    </citation>
    <scope>NUCLEOTIDE SEQUENCE</scope>
    <source>
        <strain evidence="1">MPI-CAGE-CH-0243</strain>
    </source>
</reference>
<evidence type="ECO:0000313" key="2">
    <source>
        <dbReference type="Proteomes" id="UP000700596"/>
    </source>
</evidence>
<proteinExistence type="predicted"/>
<keyword evidence="2" id="KW-1185">Reference proteome</keyword>
<dbReference type="OrthoDB" id="2107640at2759"/>
<name>A0A9P9I857_9PLEO</name>